<evidence type="ECO:0000313" key="3">
    <source>
        <dbReference type="Proteomes" id="UP000195521"/>
    </source>
</evidence>
<comment type="caution">
    <text evidence="2">The sequence shown here is derived from an EMBL/GenBank/DDBJ whole genome shotgun (WGS) entry which is preliminary data.</text>
</comment>
<dbReference type="EMBL" id="BDQF01000013">
    <property type="protein sequence ID" value="GAW82034.1"/>
    <property type="molecule type" value="Genomic_DNA"/>
</dbReference>
<dbReference type="OMA" id="MEIMIVI"/>
<evidence type="ECO:0000256" key="1">
    <source>
        <dbReference type="SAM" id="Phobius"/>
    </source>
</evidence>
<name>A0A1Y1JPP3_PLAGO</name>
<feature type="transmembrane region" description="Helical" evidence="1">
    <location>
        <begin position="289"/>
        <end position="319"/>
    </location>
</feature>
<dbReference type="Pfam" id="PF05795">
    <property type="entry name" value="Plasmodium_Vir"/>
    <property type="match status" value="1"/>
</dbReference>
<gene>
    <name evidence="2" type="ORF">PGO_120260</name>
</gene>
<organism evidence="2 3">
    <name type="scientific">Plasmodium gonderi</name>
    <dbReference type="NCBI Taxonomy" id="77519"/>
    <lineage>
        <taxon>Eukaryota</taxon>
        <taxon>Sar</taxon>
        <taxon>Alveolata</taxon>
        <taxon>Apicomplexa</taxon>
        <taxon>Aconoidasida</taxon>
        <taxon>Haemosporida</taxon>
        <taxon>Plasmodiidae</taxon>
        <taxon>Plasmodium</taxon>
        <taxon>Plasmodium (Plasmodium)</taxon>
    </lineage>
</organism>
<accession>A0A1Y1JPP3</accession>
<dbReference type="AlphaFoldDB" id="A0A1Y1JPP3"/>
<keyword evidence="1" id="KW-1133">Transmembrane helix</keyword>
<reference evidence="3" key="1">
    <citation type="submission" date="2017-04" db="EMBL/GenBank/DDBJ databases">
        <title>Plasmodium gonderi genome.</title>
        <authorList>
            <person name="Arisue N."/>
            <person name="Honma H."/>
            <person name="Kawai S."/>
            <person name="Tougan T."/>
            <person name="Tanabe K."/>
            <person name="Horii T."/>
        </authorList>
    </citation>
    <scope>NUCLEOTIDE SEQUENCE [LARGE SCALE GENOMIC DNA]</scope>
    <source>
        <strain evidence="3">ATCC 30045</strain>
    </source>
</reference>
<keyword evidence="1" id="KW-0812">Transmembrane</keyword>
<dbReference type="RefSeq" id="XP_028544623.1">
    <property type="nucleotide sequence ID" value="XM_028688822.1"/>
</dbReference>
<sequence>MAMILTKYDHVKTFPTYASKFKELDIFSDIKFVTNDPIVKTCKEKAKQPEGFFFIDLCTRLNKYFDYFSTLKPLDSKHCEYINFWLNDKLKSYNELNLYRRILNHDISLDIFDTRIEDILKYKSKLGVLSNDVVEKINILNKLNEQYLFFLTKKEIGRTVDSELCEHAKKFAEIYNKAIDECSNYNNKYCKALIEFKVKYDKHNGFTRTCPNVQDLTIIPGTRNYELEILRRYASLHGDGTYSVTDVLKTLGKILGGAVVLFLIMKTFLSMKIMIIILVMVVIPIMKTMIVIVVMEIMIVILIMIITMIIVIMMIITIMMKIMGIRYTMSIHITMIAINQCHIMDDITFSIILHVMMNICTTEIKQYSELVNNVIKSNYNYIKVEKKIYICTKLVSYKKPPTYS</sequence>
<keyword evidence="3" id="KW-1185">Reference proteome</keyword>
<dbReference type="OrthoDB" id="387275at2759"/>
<evidence type="ECO:0000313" key="2">
    <source>
        <dbReference type="EMBL" id="GAW82034.1"/>
    </source>
</evidence>
<dbReference type="Proteomes" id="UP000195521">
    <property type="component" value="Unassembled WGS sequence"/>
</dbReference>
<protein>
    <submittedName>
        <fullName evidence="2">Variable surface protein</fullName>
    </submittedName>
</protein>
<dbReference type="GeneID" id="39748766"/>
<keyword evidence="1" id="KW-0472">Membrane</keyword>
<proteinExistence type="predicted"/>
<dbReference type="InterPro" id="IPR008780">
    <property type="entry name" value="Plasmodium_Vir"/>
</dbReference>